<dbReference type="PROSITE" id="PS00022">
    <property type="entry name" value="EGF_1"/>
    <property type="match status" value="1"/>
</dbReference>
<dbReference type="GO" id="GO:0005272">
    <property type="term" value="F:sodium channel activity"/>
    <property type="evidence" value="ECO:0007669"/>
    <property type="project" value="UniProtKB-KW"/>
</dbReference>
<evidence type="ECO:0000256" key="6">
    <source>
        <dbReference type="ARBA" id="ARBA00022461"/>
    </source>
</evidence>
<dbReference type="InterPro" id="IPR000742">
    <property type="entry name" value="EGF"/>
</dbReference>
<keyword evidence="11" id="KW-0732">Signal</keyword>
<evidence type="ECO:0000256" key="8">
    <source>
        <dbReference type="ARBA" id="ARBA00022670"/>
    </source>
</evidence>
<evidence type="ECO:0000256" key="14">
    <source>
        <dbReference type="ARBA" id="ARBA00022989"/>
    </source>
</evidence>
<feature type="transmembrane region" description="Helical" evidence="27">
    <location>
        <begin position="70"/>
        <end position="91"/>
    </location>
</feature>
<keyword evidence="13 25" id="KW-0862">Zinc</keyword>
<dbReference type="EC" id="3.4.24.-" evidence="25"/>
<dbReference type="Pfam" id="PF01400">
    <property type="entry name" value="Astacin"/>
    <property type="match status" value="1"/>
</dbReference>
<comment type="caution">
    <text evidence="23">Lacks conserved residue(s) required for the propagation of feature annotation.</text>
</comment>
<dbReference type="InterPro" id="IPR001506">
    <property type="entry name" value="Peptidase_M12A"/>
</dbReference>
<comment type="cofactor">
    <cofactor evidence="25">
        <name>Zn(2+)</name>
        <dbReference type="ChEBI" id="CHEBI:29105"/>
    </cofactor>
    <text evidence="25">Binds 1 zinc ion per subunit.</text>
</comment>
<evidence type="ECO:0000256" key="16">
    <source>
        <dbReference type="ARBA" id="ARBA00023053"/>
    </source>
</evidence>
<dbReference type="InterPro" id="IPR001873">
    <property type="entry name" value="ENaC"/>
</dbReference>
<accession>A0AAF5I222</accession>
<dbReference type="WBParaSite" id="TCONS_00010548.p1">
    <property type="protein sequence ID" value="TCONS_00010548.p1"/>
    <property type="gene ID" value="XLOC_003809"/>
</dbReference>
<comment type="similarity">
    <text evidence="3 24">Belongs to the amiloride-sensitive sodium channel (TC 1.A.6) family.</text>
</comment>
<evidence type="ECO:0000256" key="22">
    <source>
        <dbReference type="ARBA" id="ARBA00023303"/>
    </source>
</evidence>
<evidence type="ECO:0000259" key="29">
    <source>
        <dbReference type="PROSITE" id="PS51864"/>
    </source>
</evidence>
<keyword evidence="12 25" id="KW-0378">Hydrolase</keyword>
<keyword evidence="20" id="KW-0325">Glycoprotein</keyword>
<dbReference type="GO" id="GO:0004222">
    <property type="term" value="F:metalloendopeptidase activity"/>
    <property type="evidence" value="ECO:0007669"/>
    <property type="project" value="UniProtKB-UniRule"/>
</dbReference>
<feature type="domain" description="Peptidase M12A" evidence="29">
    <location>
        <begin position="863"/>
        <end position="1056"/>
    </location>
</feature>
<dbReference type="InterPro" id="IPR038479">
    <property type="entry name" value="Transthyretin-like_sf"/>
</dbReference>
<proteinExistence type="inferred from homology"/>
<dbReference type="GO" id="GO:0016020">
    <property type="term" value="C:membrane"/>
    <property type="evidence" value="ECO:0007669"/>
    <property type="project" value="UniProtKB-SubCell"/>
</dbReference>
<evidence type="ECO:0000256" key="17">
    <source>
        <dbReference type="ARBA" id="ARBA00023065"/>
    </source>
</evidence>
<dbReference type="SMART" id="SM00235">
    <property type="entry name" value="ZnMc"/>
    <property type="match status" value="1"/>
</dbReference>
<keyword evidence="19 23" id="KW-1015">Disulfide bond</keyword>
<evidence type="ECO:0000256" key="2">
    <source>
        <dbReference type="ARBA" id="ARBA00004613"/>
    </source>
</evidence>
<evidence type="ECO:0000256" key="9">
    <source>
        <dbReference type="ARBA" id="ARBA00022692"/>
    </source>
</evidence>
<evidence type="ECO:0000259" key="28">
    <source>
        <dbReference type="PROSITE" id="PS50026"/>
    </source>
</evidence>
<dbReference type="PANTHER" id="PTHR10127">
    <property type="entry name" value="DISCOIDIN, CUB, EGF, LAMININ , AND ZINC METALLOPROTEASE DOMAIN CONTAINING"/>
    <property type="match status" value="1"/>
</dbReference>
<evidence type="ECO:0000256" key="12">
    <source>
        <dbReference type="ARBA" id="ARBA00022801"/>
    </source>
</evidence>
<evidence type="ECO:0000256" key="24">
    <source>
        <dbReference type="RuleBase" id="RU000679"/>
    </source>
</evidence>
<evidence type="ECO:0000256" key="15">
    <source>
        <dbReference type="ARBA" id="ARBA00023049"/>
    </source>
</evidence>
<feature type="domain" description="EGF-like" evidence="28">
    <location>
        <begin position="1051"/>
        <end position="1091"/>
    </location>
</feature>
<dbReference type="Pfam" id="PF01060">
    <property type="entry name" value="TTR-52"/>
    <property type="match status" value="1"/>
</dbReference>
<evidence type="ECO:0000256" key="1">
    <source>
        <dbReference type="ARBA" id="ARBA00004141"/>
    </source>
</evidence>
<evidence type="ECO:0000256" key="18">
    <source>
        <dbReference type="ARBA" id="ARBA00023136"/>
    </source>
</evidence>
<reference evidence="31" key="1">
    <citation type="submission" date="2024-02" db="UniProtKB">
        <authorList>
            <consortium name="WormBaseParasite"/>
        </authorList>
    </citation>
    <scope>IDENTIFICATION</scope>
</reference>
<dbReference type="Gene3D" id="2.60.40.3330">
    <property type="match status" value="1"/>
</dbReference>
<dbReference type="AlphaFoldDB" id="A0AAF5I222"/>
<evidence type="ECO:0000256" key="13">
    <source>
        <dbReference type="ARBA" id="ARBA00022833"/>
    </source>
</evidence>
<protein>
    <recommendedName>
        <fullName evidence="25">Metalloendopeptidase</fullName>
        <ecNumber evidence="25">3.4.24.-</ecNumber>
    </recommendedName>
</protein>
<evidence type="ECO:0000313" key="30">
    <source>
        <dbReference type="Proteomes" id="UP000035681"/>
    </source>
</evidence>
<evidence type="ECO:0000313" key="31">
    <source>
        <dbReference type="WBParaSite" id="TCONS_00010548.p1"/>
    </source>
</evidence>
<dbReference type="Gene3D" id="3.40.390.10">
    <property type="entry name" value="Collagenase (Catalytic Domain)"/>
    <property type="match status" value="1"/>
</dbReference>
<comment type="subcellular location">
    <subcellularLocation>
        <location evidence="1">Membrane</location>
        <topology evidence="1">Multi-pass membrane protein</topology>
    </subcellularLocation>
    <subcellularLocation>
        <location evidence="2">Secreted</location>
    </subcellularLocation>
</comment>
<keyword evidence="8 25" id="KW-0645">Protease</keyword>
<evidence type="ECO:0000256" key="20">
    <source>
        <dbReference type="ARBA" id="ARBA00023180"/>
    </source>
</evidence>
<feature type="disulfide bond" evidence="23">
    <location>
        <begin position="1081"/>
        <end position="1090"/>
    </location>
</feature>
<keyword evidence="22 24" id="KW-0407">Ion channel</keyword>
<name>A0AAF5I222_STRER</name>
<dbReference type="InterPro" id="IPR006026">
    <property type="entry name" value="Peptidase_Metallo"/>
</dbReference>
<dbReference type="SUPFAM" id="SSF55486">
    <property type="entry name" value="Metalloproteases ('zincins'), catalytic domain"/>
    <property type="match status" value="1"/>
</dbReference>
<dbReference type="PROSITE" id="PS51864">
    <property type="entry name" value="ASTACIN"/>
    <property type="match status" value="1"/>
</dbReference>
<dbReference type="GO" id="GO:0006508">
    <property type="term" value="P:proteolysis"/>
    <property type="evidence" value="ECO:0007669"/>
    <property type="project" value="UniProtKB-KW"/>
</dbReference>
<keyword evidence="14 27" id="KW-1133">Transmembrane helix</keyword>
<evidence type="ECO:0000256" key="7">
    <source>
        <dbReference type="ARBA" id="ARBA00022525"/>
    </source>
</evidence>
<evidence type="ECO:0000256" key="10">
    <source>
        <dbReference type="ARBA" id="ARBA00022723"/>
    </source>
</evidence>
<keyword evidence="23" id="KW-0245">EGF-like domain</keyword>
<keyword evidence="10 25" id="KW-0479">Metal-binding</keyword>
<feature type="disulfide bond" evidence="23">
    <location>
        <begin position="1055"/>
        <end position="1065"/>
    </location>
</feature>
<keyword evidence="5 24" id="KW-0813">Transport</keyword>
<evidence type="ECO:0000256" key="25">
    <source>
        <dbReference type="RuleBase" id="RU361183"/>
    </source>
</evidence>
<keyword evidence="16" id="KW-0915">Sodium</keyword>
<keyword evidence="15 25" id="KW-0482">Metalloprotease</keyword>
<feature type="compositionally biased region" description="Basic residues" evidence="26">
    <location>
        <begin position="650"/>
        <end position="687"/>
    </location>
</feature>
<dbReference type="PANTHER" id="PTHR10127:SF780">
    <property type="entry name" value="METALLOENDOPEPTIDASE"/>
    <property type="match status" value="1"/>
</dbReference>
<keyword evidence="18 27" id="KW-0472">Membrane</keyword>
<evidence type="ECO:0000256" key="5">
    <source>
        <dbReference type="ARBA" id="ARBA00022448"/>
    </source>
</evidence>
<dbReference type="Pfam" id="PF00858">
    <property type="entry name" value="ASC"/>
    <property type="match status" value="1"/>
</dbReference>
<dbReference type="PROSITE" id="PS50026">
    <property type="entry name" value="EGF_3"/>
    <property type="match status" value="1"/>
</dbReference>
<evidence type="ECO:0000256" key="27">
    <source>
        <dbReference type="SAM" id="Phobius"/>
    </source>
</evidence>
<evidence type="ECO:0000256" key="4">
    <source>
        <dbReference type="ARBA" id="ARBA00010112"/>
    </source>
</evidence>
<evidence type="ECO:0000256" key="23">
    <source>
        <dbReference type="PROSITE-ProRule" id="PRU00076"/>
    </source>
</evidence>
<dbReference type="PROSITE" id="PS01186">
    <property type="entry name" value="EGF_2"/>
    <property type="match status" value="1"/>
</dbReference>
<keyword evidence="21 24" id="KW-0739">Sodium transport</keyword>
<evidence type="ECO:0000256" key="21">
    <source>
        <dbReference type="ARBA" id="ARBA00023201"/>
    </source>
</evidence>
<dbReference type="GO" id="GO:0005576">
    <property type="term" value="C:extracellular region"/>
    <property type="evidence" value="ECO:0007669"/>
    <property type="project" value="UniProtKB-SubCell"/>
</dbReference>
<evidence type="ECO:0000256" key="26">
    <source>
        <dbReference type="SAM" id="MobiDB-lite"/>
    </source>
</evidence>
<comment type="similarity">
    <text evidence="4">Belongs to the nematode transthyretin-like family.</text>
</comment>
<sequence length="1224" mass="143019">NFQFFILKIQILIKMKYWKDKTVTGTRFCHFTHDFIFESQNNPLENLSDWGGINVITQAYYSKNKKILTLWILFIISMNLFAVYSVMKIFANRKPIVKLRTTREMFSDKFPYVTICFDIIFKHDKFDDYDIEKNNPQSPYDNNFSNAIQYSSFRDSKITDLLTIECSYQGDNCNKIMLPMKTNKDLHQSCLIFDFSNEKYRFFSRIGKNFGLSLFLSNKISEINQHYQKALGYDPILAIYYSLNDNKDARDFKFHKNIIPLGYETNIPIVISREIRNSDTSECYNYNEQKGKNHFNEYSNSFETCFMNCLRTKELNECPAPTPFNPVACLKLICMCKTDECLNCSSNLIFPERKDSKLFRPGFIKSCSCEYPCNYYIYKTSPSHAKLHTKNMIKRFDLKGNYDDLKVDIEANYAIVNLFIKEKEIVTKRQAVIGSTANLFSDIGNTLSLLLGLGMINFIEIFFSIFCNNFLCQKIILLLINYVFSEGKIGRPWFKHQVFGVHLVFLCNGIPYNNVQTKVYDYNVGIYSRIGGIPPDENGNLYYNGLVDGYIKFDPYIYFYHQCNVPNPLCEIEAYLHIPREFVNDGTTPKRRYTNRTFELNWIHPGQREKCRYHKKDLNVPYPGVNETITTTKLPLITTTTKSLCNRPVTSKKPKPSKKPKTTKKPKPTKKPKKKPCKKNKKGSKHKIHKIIKETYIRQEITIKKGRKGGNGTNEENKTEKEQKSFFFGFCKMYYKYINCSSNLIFSIRKESKLLYPGFIESYLIIIKKRYVKEKLRNVTIAEFNFNYKKIIKIQLKKIDNNILNSKKNAVLIKMSNVESEKKILYFDNTFDNGHNNSNINTLYNKDSTLLDTNERVKRKFRRNVTSRWGNPIYYTLDSPCDFNSVKLALRQIQKQTCLVFIPITNIKKKHKEVLRFTSKGKCGTKVGKTIKNGTHRIHLSEGCNSIGDILRFTLNALGIYDEHRRNDRDFYVYFYLENVMKDKEKFFARVPAEDTYAINLPYDYGSVTQAGSYYFSKSKQKKTIVPKMGLYEHTIGQQERLSFLDVQFVNQLYCQKKCLNKITCQNEGYPDPNHCHVCRCVDGFTGPDCTKPLKQSHNCGSTFVRVNPRTGYLKLMGTKFCTIHLLAERNRIIQMSIVSSSLYPNDHNTCSFYNSFEVKYRNLKSATGARFCTTTANKMIQSENGHVILQYRSTNKKNWVRMLFRSKISKICSEVKSYYFKDK</sequence>
<dbReference type="GO" id="GO:0008270">
    <property type="term" value="F:zinc ion binding"/>
    <property type="evidence" value="ECO:0007669"/>
    <property type="project" value="InterPro"/>
</dbReference>
<keyword evidence="7" id="KW-0964">Secreted</keyword>
<organism evidence="30 31">
    <name type="scientific">Strongyloides stercoralis</name>
    <name type="common">Threadworm</name>
    <dbReference type="NCBI Taxonomy" id="6248"/>
    <lineage>
        <taxon>Eukaryota</taxon>
        <taxon>Metazoa</taxon>
        <taxon>Ecdysozoa</taxon>
        <taxon>Nematoda</taxon>
        <taxon>Chromadorea</taxon>
        <taxon>Rhabditida</taxon>
        <taxon>Tylenchina</taxon>
        <taxon>Panagrolaimomorpha</taxon>
        <taxon>Strongyloidoidea</taxon>
        <taxon>Strongyloididae</taxon>
        <taxon>Strongyloides</taxon>
    </lineage>
</organism>
<keyword evidence="17 24" id="KW-0406">Ion transport</keyword>
<dbReference type="PRINTS" id="PR00480">
    <property type="entry name" value="ASTACIN"/>
</dbReference>
<keyword evidence="30" id="KW-1185">Reference proteome</keyword>
<dbReference type="Proteomes" id="UP000035681">
    <property type="component" value="Unplaced"/>
</dbReference>
<feature type="region of interest" description="Disordered" evidence="26">
    <location>
        <begin position="645"/>
        <end position="687"/>
    </location>
</feature>
<evidence type="ECO:0000256" key="11">
    <source>
        <dbReference type="ARBA" id="ARBA00022729"/>
    </source>
</evidence>
<dbReference type="InterPro" id="IPR001534">
    <property type="entry name" value="Transthyretin-like"/>
</dbReference>
<dbReference type="InterPro" id="IPR024079">
    <property type="entry name" value="MetalloPept_cat_dom_sf"/>
</dbReference>
<dbReference type="GO" id="GO:0009986">
    <property type="term" value="C:cell surface"/>
    <property type="evidence" value="ECO:0007669"/>
    <property type="project" value="InterPro"/>
</dbReference>
<evidence type="ECO:0000256" key="3">
    <source>
        <dbReference type="ARBA" id="ARBA00007193"/>
    </source>
</evidence>
<keyword evidence="9 24" id="KW-0812">Transmembrane</keyword>
<evidence type="ECO:0000256" key="19">
    <source>
        <dbReference type="ARBA" id="ARBA00023157"/>
    </source>
</evidence>
<keyword evidence="6 24" id="KW-0894">Sodium channel</keyword>